<keyword evidence="8" id="KW-1185">Reference proteome</keyword>
<dbReference type="OrthoDB" id="9787430at2"/>
<dbReference type="AlphaFoldDB" id="A0A0F5I4Q0"/>
<reference evidence="7" key="1">
    <citation type="submission" date="2015-02" db="EMBL/GenBank/DDBJ databases">
        <title>Genome Assembly of Bacillaceae bacterium MTCC 8252.</title>
        <authorList>
            <person name="Verma A."/>
            <person name="Khatri I."/>
            <person name="Mual P."/>
            <person name="Subramanian S."/>
            <person name="Krishnamurthi S."/>
        </authorList>
    </citation>
    <scope>NUCLEOTIDE SEQUENCE [LARGE SCALE GENOMIC DNA]</scope>
    <source>
        <strain evidence="7">MTCC 8252</strain>
    </source>
</reference>
<dbReference type="PANTHER" id="PTHR35791">
    <property type="entry name" value="UPF0754 MEMBRANE PROTEIN YHEB"/>
    <property type="match status" value="1"/>
</dbReference>
<dbReference type="EMBL" id="JWIR02000029">
    <property type="protein sequence ID" value="KKB40458.1"/>
    <property type="molecule type" value="Genomic_DNA"/>
</dbReference>
<gene>
    <name evidence="7" type="ORF">QY95_01453</name>
</gene>
<keyword evidence="5 6" id="KW-0472">Membrane</keyword>
<protein>
    <recommendedName>
        <fullName evidence="9">DUF445 domain-containing protein</fullName>
    </recommendedName>
</protein>
<evidence type="ECO:0000256" key="3">
    <source>
        <dbReference type="ARBA" id="ARBA00022692"/>
    </source>
</evidence>
<feature type="transmembrane region" description="Helical" evidence="6">
    <location>
        <begin position="6"/>
        <end position="30"/>
    </location>
</feature>
<accession>A0A0F5HS03</accession>
<dbReference type="InterPro" id="IPR007383">
    <property type="entry name" value="DUF445"/>
</dbReference>
<keyword evidence="4 6" id="KW-1133">Transmembrane helix</keyword>
<dbReference type="PANTHER" id="PTHR35791:SF1">
    <property type="entry name" value="UPF0754 MEMBRANE PROTEIN YHEB"/>
    <property type="match status" value="1"/>
</dbReference>
<dbReference type="RefSeq" id="WP_039233518.1">
    <property type="nucleotide sequence ID" value="NZ_JWIR02000029.1"/>
</dbReference>
<evidence type="ECO:0000256" key="1">
    <source>
        <dbReference type="ARBA" id="ARBA00004236"/>
    </source>
</evidence>
<feature type="transmembrane region" description="Helical" evidence="6">
    <location>
        <begin position="355"/>
        <end position="377"/>
    </location>
</feature>
<evidence type="ECO:0000256" key="5">
    <source>
        <dbReference type="ARBA" id="ARBA00023136"/>
    </source>
</evidence>
<evidence type="ECO:0000256" key="2">
    <source>
        <dbReference type="ARBA" id="ARBA00008053"/>
    </source>
</evidence>
<evidence type="ECO:0000313" key="7">
    <source>
        <dbReference type="EMBL" id="KKB40458.1"/>
    </source>
</evidence>
<dbReference type="InterPro" id="IPR016991">
    <property type="entry name" value="UCP032178"/>
</dbReference>
<comment type="subcellular location">
    <subcellularLocation>
        <location evidence="1">Cell membrane</location>
    </subcellularLocation>
</comment>
<dbReference type="PIRSF" id="PIRSF032178">
    <property type="entry name" value="UCP032178"/>
    <property type="match status" value="1"/>
</dbReference>
<evidence type="ECO:0008006" key="9">
    <source>
        <dbReference type="Google" id="ProtNLM"/>
    </source>
</evidence>
<evidence type="ECO:0000256" key="4">
    <source>
        <dbReference type="ARBA" id="ARBA00022989"/>
    </source>
</evidence>
<comment type="caution">
    <text evidence="7">The sequence shown here is derived from an EMBL/GenBank/DDBJ whole genome shotgun (WGS) entry which is preliminary data.</text>
</comment>
<accession>A0A0F5I4Q0</accession>
<evidence type="ECO:0000313" key="8">
    <source>
        <dbReference type="Proteomes" id="UP000031563"/>
    </source>
</evidence>
<dbReference type="GO" id="GO:0005886">
    <property type="term" value="C:plasma membrane"/>
    <property type="evidence" value="ECO:0007669"/>
    <property type="project" value="UniProtKB-SubCell"/>
</dbReference>
<dbReference type="Proteomes" id="UP000031563">
    <property type="component" value="Unassembled WGS sequence"/>
</dbReference>
<organism evidence="7 8">
    <name type="scientific">Bacillus thermotolerans</name>
    <name type="common">Quasibacillus thermotolerans</name>
    <dbReference type="NCBI Taxonomy" id="1221996"/>
    <lineage>
        <taxon>Bacteria</taxon>
        <taxon>Bacillati</taxon>
        <taxon>Bacillota</taxon>
        <taxon>Bacilli</taxon>
        <taxon>Bacillales</taxon>
        <taxon>Bacillaceae</taxon>
        <taxon>Bacillus</taxon>
    </lineage>
</organism>
<evidence type="ECO:0000256" key="6">
    <source>
        <dbReference type="SAM" id="Phobius"/>
    </source>
</evidence>
<name>A0A0F5I4Q0_BACTR</name>
<dbReference type="Pfam" id="PF04286">
    <property type="entry name" value="DUF445"/>
    <property type="match status" value="1"/>
</dbReference>
<sequence length="378" mass="43016">MGFIGLLIFMALIGAAIGAVTNAIAIKMLFRPYNSIYIGKWKFPFTPGLIPKRRGELAQQIGRIVEEHLLTPASLEKKLQEPVFRQEVKSMLQQEVKPLLASEKTVSSLLEDLHFSQPGKRAEEWVEKWIDDKYDHIKGFYLHQTVRESLPAEWLDALEGKVPDVSSYILQKSSDYFSSMEGKWRIKRMADDFLFERGKLGSMLQMILGNTSLEDKIQPEILKFINNPGTKELLDSVLMQEWEKLLDRKWEDIFEYVPEEQALSKLKQFVLHQLNIPALLERPVADFLQPLEGKIIDEIIPSVVDHAGEAAISRVPVIMKKLGIGEIVRNQVETFSLQRLEQIVLDISRRELKMITFLGGLLGGGIGLVQAVIVHFIG</sequence>
<comment type="similarity">
    <text evidence="2">Belongs to the UPF0754 family.</text>
</comment>
<proteinExistence type="inferred from homology"/>
<keyword evidence="3 6" id="KW-0812">Transmembrane</keyword>
<dbReference type="STRING" id="1221996.QY95_01453"/>